<gene>
    <name evidence="2" type="ORF">AVEN_254876_1</name>
</gene>
<dbReference type="GO" id="GO:0050265">
    <property type="term" value="F:RNA uridylyltransferase activity"/>
    <property type="evidence" value="ECO:0007669"/>
    <property type="project" value="TreeGrafter"/>
</dbReference>
<sequence length="73" mass="8446">ENAVSKSEVDNINSVMHDVQKYIREVFPDATLQLFGSFCNGFGFKNQSDMDFCLTFGDRDDGKVYYFNELKLF</sequence>
<proteinExistence type="predicted"/>
<feature type="domain" description="Poly(A) RNA polymerase mitochondrial-like central palm" evidence="1">
    <location>
        <begin position="3"/>
        <end position="59"/>
    </location>
</feature>
<dbReference type="OrthoDB" id="407432at2759"/>
<comment type="caution">
    <text evidence="2">The sequence shown here is derived from an EMBL/GenBank/DDBJ whole genome shotgun (WGS) entry which is preliminary data.</text>
</comment>
<dbReference type="EMBL" id="BGPR01058607">
    <property type="protein sequence ID" value="GBO34749.1"/>
    <property type="molecule type" value="Genomic_DNA"/>
</dbReference>
<dbReference type="Proteomes" id="UP000499080">
    <property type="component" value="Unassembled WGS sequence"/>
</dbReference>
<dbReference type="InterPro" id="IPR054708">
    <property type="entry name" value="MTPAP-like_central"/>
</dbReference>
<dbReference type="SUPFAM" id="SSF81301">
    <property type="entry name" value="Nucleotidyltransferase"/>
    <property type="match status" value="1"/>
</dbReference>
<organism evidence="2 3">
    <name type="scientific">Araneus ventricosus</name>
    <name type="common">Orbweaver spider</name>
    <name type="synonym">Epeira ventricosa</name>
    <dbReference type="NCBI Taxonomy" id="182803"/>
    <lineage>
        <taxon>Eukaryota</taxon>
        <taxon>Metazoa</taxon>
        <taxon>Ecdysozoa</taxon>
        <taxon>Arthropoda</taxon>
        <taxon>Chelicerata</taxon>
        <taxon>Arachnida</taxon>
        <taxon>Araneae</taxon>
        <taxon>Araneomorphae</taxon>
        <taxon>Entelegynae</taxon>
        <taxon>Araneoidea</taxon>
        <taxon>Araneidae</taxon>
        <taxon>Araneus</taxon>
    </lineage>
</organism>
<protein>
    <recommendedName>
        <fullName evidence="1">Poly(A) RNA polymerase mitochondrial-like central palm domain-containing protein</fullName>
    </recommendedName>
</protein>
<reference evidence="2 3" key="1">
    <citation type="journal article" date="2019" name="Sci. Rep.">
        <title>Orb-weaving spider Araneus ventricosus genome elucidates the spidroin gene catalogue.</title>
        <authorList>
            <person name="Kono N."/>
            <person name="Nakamura H."/>
            <person name="Ohtoshi R."/>
            <person name="Moran D.A.P."/>
            <person name="Shinohara A."/>
            <person name="Yoshida Y."/>
            <person name="Fujiwara M."/>
            <person name="Mori M."/>
            <person name="Tomita M."/>
            <person name="Arakawa K."/>
        </authorList>
    </citation>
    <scope>NUCLEOTIDE SEQUENCE [LARGE SCALE GENOMIC DNA]</scope>
</reference>
<dbReference type="Gene3D" id="3.30.460.10">
    <property type="entry name" value="Beta Polymerase, domain 2"/>
    <property type="match status" value="1"/>
</dbReference>
<dbReference type="Pfam" id="PF22600">
    <property type="entry name" value="MTPAP-like_central"/>
    <property type="match status" value="1"/>
</dbReference>
<accession>A0A4Y2WBZ4</accession>
<dbReference type="CDD" id="cd05402">
    <property type="entry name" value="NT_PAP_TUTase"/>
    <property type="match status" value="1"/>
</dbReference>
<name>A0A4Y2WBZ4_ARAVE</name>
<dbReference type="InterPro" id="IPR043519">
    <property type="entry name" value="NT_sf"/>
</dbReference>
<evidence type="ECO:0000313" key="3">
    <source>
        <dbReference type="Proteomes" id="UP000499080"/>
    </source>
</evidence>
<evidence type="ECO:0000313" key="2">
    <source>
        <dbReference type="EMBL" id="GBO34749.1"/>
    </source>
</evidence>
<dbReference type="AlphaFoldDB" id="A0A4Y2WBZ4"/>
<keyword evidence="3" id="KW-1185">Reference proteome</keyword>
<dbReference type="GO" id="GO:0031123">
    <property type="term" value="P:RNA 3'-end processing"/>
    <property type="evidence" value="ECO:0007669"/>
    <property type="project" value="TreeGrafter"/>
</dbReference>
<evidence type="ECO:0000259" key="1">
    <source>
        <dbReference type="Pfam" id="PF22600"/>
    </source>
</evidence>
<feature type="non-terminal residue" evidence="2">
    <location>
        <position position="1"/>
    </location>
</feature>
<dbReference type="PANTHER" id="PTHR12271:SF66">
    <property type="entry name" value="TERMINAL URIDYLYLTRANSFERASE TAILOR"/>
    <property type="match status" value="1"/>
</dbReference>
<dbReference type="PANTHER" id="PTHR12271">
    <property type="entry name" value="POLY A POLYMERASE CID PAP -RELATED"/>
    <property type="match status" value="1"/>
</dbReference>